<reference evidence="3" key="1">
    <citation type="submission" date="2018-08" db="EMBL/GenBank/DDBJ databases">
        <authorList>
            <person name="Chevrot R."/>
        </authorList>
    </citation>
    <scope>NUCLEOTIDE SEQUENCE [LARGE SCALE GENOMIC DNA]</scope>
</reference>
<accession>A0A383RF18</accession>
<organism evidence="2 3">
    <name type="scientific">Paenibacillus alvei</name>
    <name type="common">Bacillus alvei</name>
    <dbReference type="NCBI Taxonomy" id="44250"/>
    <lineage>
        <taxon>Bacteria</taxon>
        <taxon>Bacillati</taxon>
        <taxon>Bacillota</taxon>
        <taxon>Bacilli</taxon>
        <taxon>Bacillales</taxon>
        <taxon>Paenibacillaceae</taxon>
        <taxon>Paenibacillus</taxon>
    </lineage>
</organism>
<proteinExistence type="predicted"/>
<evidence type="ECO:0000313" key="2">
    <source>
        <dbReference type="EMBL" id="SYX85588.1"/>
    </source>
</evidence>
<dbReference type="Gene3D" id="1.10.260.40">
    <property type="entry name" value="lambda repressor-like DNA-binding domains"/>
    <property type="match status" value="1"/>
</dbReference>
<dbReference type="Proteomes" id="UP000304148">
    <property type="component" value="Chromosome"/>
</dbReference>
<dbReference type="SMART" id="SM00530">
    <property type="entry name" value="HTH_XRE"/>
    <property type="match status" value="1"/>
</dbReference>
<dbReference type="RefSeq" id="WP_138187396.1">
    <property type="nucleotide sequence ID" value="NZ_LS992241.1"/>
</dbReference>
<feature type="domain" description="HTH cro/C1-type" evidence="1">
    <location>
        <begin position="8"/>
        <end position="64"/>
    </location>
</feature>
<dbReference type="SUPFAM" id="SSF47413">
    <property type="entry name" value="lambda repressor-like DNA-binding domains"/>
    <property type="match status" value="1"/>
</dbReference>
<dbReference type="InterPro" id="IPR010982">
    <property type="entry name" value="Lambda_DNA-bd_dom_sf"/>
</dbReference>
<dbReference type="EMBL" id="LS992241">
    <property type="protein sequence ID" value="SYX85588.1"/>
    <property type="molecule type" value="Genomic_DNA"/>
</dbReference>
<dbReference type="Pfam" id="PF13443">
    <property type="entry name" value="HTH_26"/>
    <property type="match status" value="1"/>
</dbReference>
<dbReference type="CDD" id="cd00093">
    <property type="entry name" value="HTH_XRE"/>
    <property type="match status" value="1"/>
</dbReference>
<dbReference type="InterPro" id="IPR001387">
    <property type="entry name" value="Cro/C1-type_HTH"/>
</dbReference>
<sequence>MLRIKIKLKEVMKEKGITQTELAQLSGVAQARISKLCSTKRQEVNLEMLEKIAYALDIKDISLILQFEEESRE</sequence>
<gene>
    <name evidence="2" type="ORF">PBLR_14010</name>
</gene>
<evidence type="ECO:0000313" key="3">
    <source>
        <dbReference type="Proteomes" id="UP000304148"/>
    </source>
</evidence>
<dbReference type="GO" id="GO:0003677">
    <property type="term" value="F:DNA binding"/>
    <property type="evidence" value="ECO:0007669"/>
    <property type="project" value="InterPro"/>
</dbReference>
<name>A0A383RF18_PAEAL</name>
<evidence type="ECO:0000259" key="1">
    <source>
        <dbReference type="PROSITE" id="PS50943"/>
    </source>
</evidence>
<protein>
    <submittedName>
        <fullName evidence="2">Transcriptional regulator</fullName>
    </submittedName>
</protein>
<dbReference type="PROSITE" id="PS50943">
    <property type="entry name" value="HTH_CROC1"/>
    <property type="match status" value="1"/>
</dbReference>
<dbReference type="AlphaFoldDB" id="A0A383RF18"/>